<comment type="similarity">
    <text evidence="2">Belongs to the band 7/mec-2 family.</text>
</comment>
<organism evidence="7 8">
    <name type="scientific">Candidatus Methanoperedens nitratireducens</name>
    <dbReference type="NCBI Taxonomy" id="1392998"/>
    <lineage>
        <taxon>Archaea</taxon>
        <taxon>Methanobacteriati</taxon>
        <taxon>Methanobacteriota</taxon>
        <taxon>Stenosarchaea group</taxon>
        <taxon>Methanomicrobia</taxon>
        <taxon>Methanosarcinales</taxon>
        <taxon>ANME-2 cluster</taxon>
        <taxon>Candidatus Methanoperedentaceae</taxon>
        <taxon>Candidatus Methanoperedens</taxon>
    </lineage>
</organism>
<name>A0A0P8A8W5_9EURY</name>
<dbReference type="PATRIC" id="fig|1719120.3.peg.2576"/>
<dbReference type="CDD" id="cd08826">
    <property type="entry name" value="SPFH_eoslipins_u1"/>
    <property type="match status" value="1"/>
</dbReference>
<evidence type="ECO:0000256" key="2">
    <source>
        <dbReference type="ARBA" id="ARBA00008164"/>
    </source>
</evidence>
<dbReference type="PRINTS" id="PR00721">
    <property type="entry name" value="STOMATIN"/>
</dbReference>
<evidence type="ECO:0000313" key="8">
    <source>
        <dbReference type="Proteomes" id="UP000050360"/>
    </source>
</evidence>
<keyword evidence="3 5" id="KW-0812">Transmembrane</keyword>
<evidence type="ECO:0000256" key="4">
    <source>
        <dbReference type="ARBA" id="ARBA00022989"/>
    </source>
</evidence>
<feature type="domain" description="Band 7" evidence="6">
    <location>
        <begin position="18"/>
        <end position="175"/>
    </location>
</feature>
<protein>
    <submittedName>
        <fullName evidence="7">Stomatin-like protein</fullName>
    </submittedName>
</protein>
<evidence type="ECO:0000256" key="5">
    <source>
        <dbReference type="SAM" id="Phobius"/>
    </source>
</evidence>
<dbReference type="Gene3D" id="6.10.250.2090">
    <property type="match status" value="1"/>
</dbReference>
<dbReference type="Proteomes" id="UP000050360">
    <property type="component" value="Unassembled WGS sequence"/>
</dbReference>
<evidence type="ECO:0000256" key="1">
    <source>
        <dbReference type="ARBA" id="ARBA00004167"/>
    </source>
</evidence>
<comment type="caution">
    <text evidence="7">The sequence shown here is derived from an EMBL/GenBank/DDBJ whole genome shotgun (WGS) entry which is preliminary data.</text>
</comment>
<dbReference type="InterPro" id="IPR001972">
    <property type="entry name" value="Stomatin_HflK_fam"/>
</dbReference>
<sequence>MVLETIIVTVFILIILALAIKVIREYERVVIFRMGRLLGAKGPGMFFIIPIVDSIVKTDLRVITIDVPKQSIITRDNVTVDVDAVLYYRVLEPINAVTKVENYMLATSMLAQTTLRDILGQIELDDLLSKREELNKKLQEVLDAATDPWGIKITAVTIRDVSLPESMMRAIAKQAEAERERRSRIILADGESQASLKMIEAAELYQKVPIAMKLRELQTLAEIAREKNLIVVTSGAPGGDISNIAGLTGAFTEAKKKAESK</sequence>
<dbReference type="PANTHER" id="PTHR10264:SF19">
    <property type="entry name" value="AT06885P-RELATED"/>
    <property type="match status" value="1"/>
</dbReference>
<dbReference type="Pfam" id="PF01145">
    <property type="entry name" value="Band_7"/>
    <property type="match status" value="1"/>
</dbReference>
<evidence type="ECO:0000313" key="7">
    <source>
        <dbReference type="EMBL" id="KPQ43055.1"/>
    </source>
</evidence>
<dbReference type="Gene3D" id="3.30.479.30">
    <property type="entry name" value="Band 7 domain"/>
    <property type="match status" value="1"/>
</dbReference>
<dbReference type="EMBL" id="LKCM01000182">
    <property type="protein sequence ID" value="KPQ43055.1"/>
    <property type="molecule type" value="Genomic_DNA"/>
</dbReference>
<keyword evidence="4 5" id="KW-1133">Transmembrane helix</keyword>
<evidence type="ECO:0000256" key="3">
    <source>
        <dbReference type="ARBA" id="ARBA00022692"/>
    </source>
</evidence>
<dbReference type="FunFam" id="3.30.479.30:FF:000004">
    <property type="entry name" value="Putative membrane protease family, stomatin"/>
    <property type="match status" value="1"/>
</dbReference>
<reference evidence="7 8" key="1">
    <citation type="submission" date="2015-09" db="EMBL/GenBank/DDBJ databases">
        <title>A metagenomics-based metabolic model of nitrate-dependent anaerobic oxidation of methane by Methanoperedens-like archaea.</title>
        <authorList>
            <person name="Arshad A."/>
            <person name="Speth D.R."/>
            <person name="De Graaf R.M."/>
            <person name="Op Den Camp H.J."/>
            <person name="Jetten M.S."/>
            <person name="Welte C.U."/>
        </authorList>
    </citation>
    <scope>NUCLEOTIDE SEQUENCE [LARGE SCALE GENOMIC DNA]</scope>
</reference>
<proteinExistence type="inferred from homology"/>
<dbReference type="SMART" id="SM00244">
    <property type="entry name" value="PHB"/>
    <property type="match status" value="1"/>
</dbReference>
<accession>A0A0P8A8W5</accession>
<dbReference type="InterPro" id="IPR043202">
    <property type="entry name" value="Band-7_stomatin-like"/>
</dbReference>
<evidence type="ECO:0000259" key="6">
    <source>
        <dbReference type="SMART" id="SM00244"/>
    </source>
</evidence>
<dbReference type="PANTHER" id="PTHR10264">
    <property type="entry name" value="BAND 7 PROTEIN-RELATED"/>
    <property type="match status" value="1"/>
</dbReference>
<dbReference type="GO" id="GO:0005886">
    <property type="term" value="C:plasma membrane"/>
    <property type="evidence" value="ECO:0007669"/>
    <property type="project" value="InterPro"/>
</dbReference>
<dbReference type="AlphaFoldDB" id="A0A0P8A8W5"/>
<dbReference type="SUPFAM" id="SSF117892">
    <property type="entry name" value="Band 7/SPFH domain"/>
    <property type="match status" value="1"/>
</dbReference>
<feature type="transmembrane region" description="Helical" evidence="5">
    <location>
        <begin position="6"/>
        <end position="23"/>
    </location>
</feature>
<dbReference type="InterPro" id="IPR036013">
    <property type="entry name" value="Band_7/SPFH_dom_sf"/>
</dbReference>
<gene>
    <name evidence="7" type="ORF">MPEBLZ_02361</name>
</gene>
<comment type="subcellular location">
    <subcellularLocation>
        <location evidence="1">Membrane</location>
        <topology evidence="1">Single-pass membrane protein</topology>
    </subcellularLocation>
</comment>
<dbReference type="GO" id="GO:0098552">
    <property type="term" value="C:side of membrane"/>
    <property type="evidence" value="ECO:0007669"/>
    <property type="project" value="UniProtKB-ARBA"/>
</dbReference>
<dbReference type="InterPro" id="IPR001107">
    <property type="entry name" value="Band_7"/>
</dbReference>
<keyword evidence="5" id="KW-0472">Membrane</keyword>